<accession>A0A835YI35</accession>
<organism evidence="1 2">
    <name type="scientific">Edaphochlamys debaryana</name>
    <dbReference type="NCBI Taxonomy" id="47281"/>
    <lineage>
        <taxon>Eukaryota</taxon>
        <taxon>Viridiplantae</taxon>
        <taxon>Chlorophyta</taxon>
        <taxon>core chlorophytes</taxon>
        <taxon>Chlorophyceae</taxon>
        <taxon>CS clade</taxon>
        <taxon>Chlamydomonadales</taxon>
        <taxon>Chlamydomonadales incertae sedis</taxon>
        <taxon>Edaphochlamys</taxon>
    </lineage>
</organism>
<protein>
    <submittedName>
        <fullName evidence="1">Uncharacterized protein</fullName>
    </submittedName>
</protein>
<gene>
    <name evidence="1" type="ORF">HYH03_000700</name>
</gene>
<evidence type="ECO:0000313" key="1">
    <source>
        <dbReference type="EMBL" id="KAG2502214.1"/>
    </source>
</evidence>
<proteinExistence type="predicted"/>
<sequence>MFDIKQLSDVISATAIDGAEQQHNLEQVAGALGESVATIKNMAFRQKALLGVDAAEVRGRVEQVAEIVGVPYEKARRMCVIQPMLLTEPKRNAEALEYGLRIICHDLAAPKEEIVDLIIANPSILHGRQMRLSVADMAHLAMLREPKSRIVD</sequence>
<comment type="caution">
    <text evidence="1">The sequence shown here is derived from an EMBL/GenBank/DDBJ whole genome shotgun (WGS) entry which is preliminary data.</text>
</comment>
<dbReference type="AlphaFoldDB" id="A0A835YI35"/>
<keyword evidence="2" id="KW-1185">Reference proteome</keyword>
<dbReference type="OrthoDB" id="539908at2759"/>
<dbReference type="EMBL" id="JAEHOE010000001">
    <property type="protein sequence ID" value="KAG2502214.1"/>
    <property type="molecule type" value="Genomic_DNA"/>
</dbReference>
<evidence type="ECO:0000313" key="2">
    <source>
        <dbReference type="Proteomes" id="UP000612055"/>
    </source>
</evidence>
<reference evidence="1" key="1">
    <citation type="journal article" date="2020" name="bioRxiv">
        <title>Comparative genomics of Chlamydomonas.</title>
        <authorList>
            <person name="Craig R.J."/>
            <person name="Hasan A.R."/>
            <person name="Ness R.W."/>
            <person name="Keightley P.D."/>
        </authorList>
    </citation>
    <scope>NUCLEOTIDE SEQUENCE</scope>
    <source>
        <strain evidence="1">CCAP 11/70</strain>
    </source>
</reference>
<dbReference type="Proteomes" id="UP000612055">
    <property type="component" value="Unassembled WGS sequence"/>
</dbReference>
<name>A0A835YI35_9CHLO</name>